<dbReference type="PANTHER" id="PTHR43796">
    <property type="entry name" value="CARBOXYNORSPERMIDINE SYNTHASE"/>
    <property type="match status" value="1"/>
</dbReference>
<dbReference type="Pfam" id="PF03435">
    <property type="entry name" value="Sacchrp_dh_NADP"/>
    <property type="match status" value="1"/>
</dbReference>
<organism evidence="3 4">
    <name type="scientific">Roseibium salinum</name>
    <dbReference type="NCBI Taxonomy" id="1604349"/>
    <lineage>
        <taxon>Bacteria</taxon>
        <taxon>Pseudomonadati</taxon>
        <taxon>Pseudomonadota</taxon>
        <taxon>Alphaproteobacteria</taxon>
        <taxon>Hyphomicrobiales</taxon>
        <taxon>Stappiaceae</taxon>
        <taxon>Roseibium</taxon>
    </lineage>
</organism>
<proteinExistence type="predicted"/>
<comment type="caution">
    <text evidence="3">The sequence shown here is derived from an EMBL/GenBank/DDBJ whole genome shotgun (WGS) entry which is preliminary data.</text>
</comment>
<keyword evidence="4" id="KW-1185">Reference proteome</keyword>
<dbReference type="Pfam" id="PF13761">
    <property type="entry name" value="DUF4166"/>
    <property type="match status" value="1"/>
</dbReference>
<dbReference type="SUPFAM" id="SSF51735">
    <property type="entry name" value="NAD(P)-binding Rossmann-fold domains"/>
    <property type="match status" value="1"/>
</dbReference>
<dbReference type="Proteomes" id="UP001300261">
    <property type="component" value="Unassembled WGS sequence"/>
</dbReference>
<dbReference type="PANTHER" id="PTHR43796:SF2">
    <property type="entry name" value="CARBOXYNORSPERMIDINE SYNTHASE"/>
    <property type="match status" value="1"/>
</dbReference>
<accession>A0ABT3QYB7</accession>
<feature type="domain" description="Saccharopine dehydrogenase NADP binding" evidence="1">
    <location>
        <begin position="11"/>
        <end position="133"/>
    </location>
</feature>
<sequence>MTEAVSTRRMVILGGYGVFGGRLAEALLRSSRFEVIVAGRSLEQAERFCAQTGGTPAVLDREAADFPAALAALSPFITVDAAGPFQAYGGNLYRVAEAALKTGSHYLDLADDGAFTRGIHALDRQAKAAGCVVLSGVSSVPALSSAAVETLKTDFTRLDLIESTILPGNRAPRGLSVIRAILAQAGRPLVITRDGIRQTVSGWSGLRKRRLGRAGDGGLPPRWSSFIGAPDLILFPDHYGARTVLFRAGLELPLMHLGLWGLSWLVRLGLIRSLEHAAKALQWTANRLKPLGTDRGGMEVRVCGSDLQGRPLSRCWTLIAEAGDGPHIPAVAATVLCERISGDAVQPGARPCLGEFTLREADAAMAPLNVRTFMSADTRPTLFQQVLGDTFANLPQPIQALHTVYDRRHWAGQAKVTRGRSLLGNLLCRMVGFPPEAAETPVSVGIDRHQDGETWRRCFGSKAFTSHLCARDDTGSGHIRERFGLVRFDIDLHLEDGQLHYPVRRGTLLGLPLPKWLLPVSAATEFVTDDRFHFDVKLSLPGIGLLVHYQGWLEEARPEDLRPSGAVHAEALNCRPGVTPRRTERAEP</sequence>
<dbReference type="EMBL" id="JAPEVI010000003">
    <property type="protein sequence ID" value="MCX2721950.1"/>
    <property type="molecule type" value="Genomic_DNA"/>
</dbReference>
<evidence type="ECO:0000259" key="1">
    <source>
        <dbReference type="Pfam" id="PF03435"/>
    </source>
</evidence>
<dbReference type="InterPro" id="IPR005097">
    <property type="entry name" value="Sacchrp_dh_NADP-bd"/>
</dbReference>
<dbReference type="InterPro" id="IPR025311">
    <property type="entry name" value="DUF4166"/>
</dbReference>
<reference evidence="3 4" key="1">
    <citation type="journal article" date="2016" name="Int. J. Syst. Evol. Microbiol.">
        <title>Labrenzia salina sp. nov., isolated from the rhizosphere of the halophyte Arthrocnemum macrostachyum.</title>
        <authorList>
            <person name="Camacho M."/>
            <person name="Redondo-Gomez S."/>
            <person name="Rodriguez-Llorente I."/>
            <person name="Rohde M."/>
            <person name="Sproer C."/>
            <person name="Schumann P."/>
            <person name="Klenk H.P."/>
            <person name="Montero-Calasanz M.D.C."/>
        </authorList>
    </citation>
    <scope>NUCLEOTIDE SEQUENCE [LARGE SCALE GENOMIC DNA]</scope>
    <source>
        <strain evidence="3 4">DSM 29163</strain>
    </source>
</reference>
<dbReference type="InterPro" id="IPR036291">
    <property type="entry name" value="NAD(P)-bd_dom_sf"/>
</dbReference>
<name>A0ABT3QYB7_9HYPH</name>
<evidence type="ECO:0000313" key="4">
    <source>
        <dbReference type="Proteomes" id="UP001300261"/>
    </source>
</evidence>
<feature type="domain" description="DUF4166" evidence="2">
    <location>
        <begin position="394"/>
        <end position="553"/>
    </location>
</feature>
<protein>
    <submittedName>
        <fullName evidence="3">DUF4166 domain-containing protein</fullName>
    </submittedName>
</protein>
<dbReference type="RefSeq" id="WP_265961655.1">
    <property type="nucleotide sequence ID" value="NZ_JAPEVI010000003.1"/>
</dbReference>
<gene>
    <name evidence="3" type="ORF">ON753_05955</name>
</gene>
<evidence type="ECO:0000259" key="2">
    <source>
        <dbReference type="Pfam" id="PF13761"/>
    </source>
</evidence>
<evidence type="ECO:0000313" key="3">
    <source>
        <dbReference type="EMBL" id="MCX2721950.1"/>
    </source>
</evidence>
<dbReference type="Gene3D" id="3.40.50.720">
    <property type="entry name" value="NAD(P)-binding Rossmann-like Domain"/>
    <property type="match status" value="1"/>
</dbReference>